<dbReference type="GO" id="GO:0046872">
    <property type="term" value="F:metal ion binding"/>
    <property type="evidence" value="ECO:0007669"/>
    <property type="project" value="UniProtKB-KW"/>
</dbReference>
<evidence type="ECO:0000256" key="5">
    <source>
        <dbReference type="ARBA" id="ARBA00023136"/>
    </source>
</evidence>
<keyword evidence="9" id="KW-1185">Reference proteome</keyword>
<dbReference type="InterPro" id="IPR004843">
    <property type="entry name" value="Calcineurin-like_PHP"/>
</dbReference>
<keyword evidence="1" id="KW-1003">Cell membrane</keyword>
<keyword evidence="6" id="KW-0464">Manganese</keyword>
<evidence type="ECO:0000256" key="6">
    <source>
        <dbReference type="ARBA" id="ARBA00023211"/>
    </source>
</evidence>
<dbReference type="RefSeq" id="WP_090249536.1">
    <property type="nucleotide sequence ID" value="NZ_FPAS01000003.1"/>
</dbReference>
<dbReference type="PANTHER" id="PTHR34990">
    <property type="entry name" value="UDP-2,3-DIACYLGLUCOSAMINE HYDROLASE-RELATED"/>
    <property type="match status" value="1"/>
</dbReference>
<dbReference type="EMBL" id="FPAS01000003">
    <property type="protein sequence ID" value="SFT76313.1"/>
    <property type="molecule type" value="Genomic_DNA"/>
</dbReference>
<dbReference type="GO" id="GO:0008758">
    <property type="term" value="F:UDP-2,3-diacylglucosamine hydrolase activity"/>
    <property type="evidence" value="ECO:0007669"/>
    <property type="project" value="TreeGrafter"/>
</dbReference>
<keyword evidence="4 8" id="KW-0378">Hydrolase</keyword>
<gene>
    <name evidence="8" type="ORF">SAMN05216474_2246</name>
</gene>
<dbReference type="GO" id="GO:0016020">
    <property type="term" value="C:membrane"/>
    <property type="evidence" value="ECO:0007669"/>
    <property type="project" value="GOC"/>
</dbReference>
<dbReference type="SUPFAM" id="SSF56300">
    <property type="entry name" value="Metallo-dependent phosphatases"/>
    <property type="match status" value="1"/>
</dbReference>
<keyword evidence="3" id="KW-0479">Metal-binding</keyword>
<dbReference type="GO" id="GO:0009245">
    <property type="term" value="P:lipid A biosynthetic process"/>
    <property type="evidence" value="ECO:0007669"/>
    <property type="project" value="TreeGrafter"/>
</dbReference>
<proteinExistence type="predicted"/>
<dbReference type="InterPro" id="IPR029052">
    <property type="entry name" value="Metallo-depent_PP-like"/>
</dbReference>
<dbReference type="InterPro" id="IPR043461">
    <property type="entry name" value="LpxH-like"/>
</dbReference>
<name>A0A1I7ANB2_9FLAO</name>
<protein>
    <submittedName>
        <fullName evidence="8">UDP-2,3-diacylglucosamine hydrolase</fullName>
    </submittedName>
</protein>
<dbReference type="Gene3D" id="3.60.21.10">
    <property type="match status" value="1"/>
</dbReference>
<accession>A0A1I7ANB2</accession>
<evidence type="ECO:0000313" key="9">
    <source>
        <dbReference type="Proteomes" id="UP000236454"/>
    </source>
</evidence>
<reference evidence="8 9" key="1">
    <citation type="submission" date="2016-10" db="EMBL/GenBank/DDBJ databases">
        <authorList>
            <person name="de Groot N.N."/>
        </authorList>
    </citation>
    <scope>NUCLEOTIDE SEQUENCE [LARGE SCALE GENOMIC DNA]</scope>
    <source>
        <strain evidence="8 9">CGMCC 1.7005</strain>
    </source>
</reference>
<dbReference type="Pfam" id="PF00149">
    <property type="entry name" value="Metallophos"/>
    <property type="match status" value="1"/>
</dbReference>
<keyword evidence="5" id="KW-0472">Membrane</keyword>
<dbReference type="PANTHER" id="PTHR34990:SF1">
    <property type="entry name" value="UDP-2,3-DIACYLGLUCOSAMINE HYDROLASE"/>
    <property type="match status" value="1"/>
</dbReference>
<keyword evidence="2" id="KW-0997">Cell inner membrane</keyword>
<dbReference type="STRING" id="477690.SAMN05216474_2246"/>
<feature type="domain" description="Calcineurin-like phosphoesterase" evidence="7">
    <location>
        <begin position="8"/>
        <end position="213"/>
    </location>
</feature>
<dbReference type="AlphaFoldDB" id="A0A1I7ANB2"/>
<evidence type="ECO:0000256" key="2">
    <source>
        <dbReference type="ARBA" id="ARBA00022519"/>
    </source>
</evidence>
<evidence type="ECO:0000256" key="3">
    <source>
        <dbReference type="ARBA" id="ARBA00022723"/>
    </source>
</evidence>
<evidence type="ECO:0000256" key="4">
    <source>
        <dbReference type="ARBA" id="ARBA00022801"/>
    </source>
</evidence>
<sequence length="270" mass="31725">MSQHHKKKVYFASDFHLGAPNKELSLIREKRIVKWLDTIEEDALEIFLVGDIFDFWFEYKEAIPKGFVRLQGKIAQLTDKGIPVHIFTGNHDMWIFDYLPEELGVQLHREPIERTFYGKKFYIGHGDGLGPGDKGYKMIKKVFSNSFFQWCFARLHPNFGIGVANYSSRKSRAKTGNDDDKYLGEDREWLVHHCKDILKEEHFDYFIFGHRHLPLNISLNEKSKYLNLGDWIKYYTYGVFDGSELILMQNTVENIKGKPYTFSHQNKKVS</sequence>
<evidence type="ECO:0000259" key="7">
    <source>
        <dbReference type="Pfam" id="PF00149"/>
    </source>
</evidence>
<evidence type="ECO:0000313" key="8">
    <source>
        <dbReference type="EMBL" id="SFT76313.1"/>
    </source>
</evidence>
<organism evidence="8 9">
    <name type="scientific">Lishizhenia tianjinensis</name>
    <dbReference type="NCBI Taxonomy" id="477690"/>
    <lineage>
        <taxon>Bacteria</taxon>
        <taxon>Pseudomonadati</taxon>
        <taxon>Bacteroidota</taxon>
        <taxon>Flavobacteriia</taxon>
        <taxon>Flavobacteriales</taxon>
        <taxon>Crocinitomicaceae</taxon>
        <taxon>Lishizhenia</taxon>
    </lineage>
</organism>
<dbReference type="Proteomes" id="UP000236454">
    <property type="component" value="Unassembled WGS sequence"/>
</dbReference>
<evidence type="ECO:0000256" key="1">
    <source>
        <dbReference type="ARBA" id="ARBA00022475"/>
    </source>
</evidence>
<dbReference type="CDD" id="cd07398">
    <property type="entry name" value="MPP_YbbF-LpxH"/>
    <property type="match status" value="1"/>
</dbReference>
<dbReference type="OrthoDB" id="9802481at2"/>